<dbReference type="STRING" id="1231657.A0A1Y2A318"/>
<reference evidence="8 9" key="1">
    <citation type="submission" date="2016-07" db="EMBL/GenBank/DDBJ databases">
        <title>Pervasive Adenine N6-methylation of Active Genes in Fungi.</title>
        <authorList>
            <consortium name="DOE Joint Genome Institute"/>
            <person name="Mondo S.J."/>
            <person name="Dannebaum R.O."/>
            <person name="Kuo R.C."/>
            <person name="Labutti K."/>
            <person name="Haridas S."/>
            <person name="Kuo A."/>
            <person name="Salamov A."/>
            <person name="Ahrendt S.R."/>
            <person name="Lipzen A."/>
            <person name="Sullivan W."/>
            <person name="Andreopoulos W.B."/>
            <person name="Clum A."/>
            <person name="Lindquist E."/>
            <person name="Daum C."/>
            <person name="Ramamoorthy G.K."/>
            <person name="Gryganskyi A."/>
            <person name="Culley D."/>
            <person name="Magnuson J.K."/>
            <person name="James T.Y."/>
            <person name="O'Malley M.A."/>
            <person name="Stajich J.E."/>
            <person name="Spatafora J.W."/>
            <person name="Visel A."/>
            <person name="Grigoriev I.V."/>
        </authorList>
    </citation>
    <scope>NUCLEOTIDE SEQUENCE [LARGE SCALE GENOMIC DNA]</scope>
    <source>
        <strain evidence="8 9">CBS 115471</strain>
    </source>
</reference>
<gene>
    <name evidence="8" type="ORF">BCR34DRAFT_454008</name>
</gene>
<protein>
    <recommendedName>
        <fullName evidence="4">ADP-ribose 1''-phosphate phosphatase</fullName>
        <ecNumber evidence="3">3.1.3.84</ecNumber>
    </recommendedName>
</protein>
<dbReference type="InterPro" id="IPR050892">
    <property type="entry name" value="ADP-ribose_metab_enzymes"/>
</dbReference>
<dbReference type="PANTHER" id="PTHR12521:SF0">
    <property type="entry name" value="ADP-RIBOSE GLYCOHYDROLASE OARD1"/>
    <property type="match status" value="1"/>
</dbReference>
<dbReference type="GO" id="GO:0140291">
    <property type="term" value="P:peptidyl-glutamate ADP-deribosylation"/>
    <property type="evidence" value="ECO:0007669"/>
    <property type="project" value="TreeGrafter"/>
</dbReference>
<evidence type="ECO:0000313" key="9">
    <source>
        <dbReference type="Proteomes" id="UP000193144"/>
    </source>
</evidence>
<evidence type="ECO:0000256" key="2">
    <source>
        <dbReference type="ARBA" id="ARBA00006575"/>
    </source>
</evidence>
<feature type="non-terminal residue" evidence="8">
    <location>
        <position position="1"/>
    </location>
</feature>
<evidence type="ECO:0000256" key="4">
    <source>
        <dbReference type="ARBA" id="ARBA00019744"/>
    </source>
</evidence>
<dbReference type="Gene3D" id="3.40.220.10">
    <property type="entry name" value="Leucine Aminopeptidase, subunit E, domain 1"/>
    <property type="match status" value="1"/>
</dbReference>
<evidence type="ECO:0000259" key="7">
    <source>
        <dbReference type="PROSITE" id="PS51154"/>
    </source>
</evidence>
<dbReference type="PANTHER" id="PTHR12521">
    <property type="entry name" value="PROTEIN C6ORF130"/>
    <property type="match status" value="1"/>
</dbReference>
<keyword evidence="9" id="KW-1185">Reference proteome</keyword>
<feature type="non-terminal residue" evidence="8">
    <location>
        <position position="173"/>
    </location>
</feature>
<evidence type="ECO:0000256" key="6">
    <source>
        <dbReference type="ARBA" id="ARBA00034427"/>
    </source>
</evidence>
<evidence type="ECO:0000256" key="3">
    <source>
        <dbReference type="ARBA" id="ARBA00012983"/>
    </source>
</evidence>
<dbReference type="PROSITE" id="PS51154">
    <property type="entry name" value="MACRO"/>
    <property type="match status" value="1"/>
</dbReference>
<organism evidence="8 9">
    <name type="scientific">Clohesyomyces aquaticus</name>
    <dbReference type="NCBI Taxonomy" id="1231657"/>
    <lineage>
        <taxon>Eukaryota</taxon>
        <taxon>Fungi</taxon>
        <taxon>Dikarya</taxon>
        <taxon>Ascomycota</taxon>
        <taxon>Pezizomycotina</taxon>
        <taxon>Dothideomycetes</taxon>
        <taxon>Pleosporomycetidae</taxon>
        <taxon>Pleosporales</taxon>
        <taxon>Lindgomycetaceae</taxon>
        <taxon>Clohesyomyces</taxon>
    </lineage>
</organism>
<sequence>TLTLTYHTGDIFSAPPNTLLIHACNTQGSWGAGIAAAFRQRYPSAYRHYRSHCLSHHNPSTNPVPRGSFLLIPPCETNPRAPKHWIGCLFTSANYGRAKDAPDVILGNTGPSVRGLLEEVGRKESEGVEIGEVRMCKINSARFGVEWSRTVGVLEGIRMEEGWRGSVEVWSIE</sequence>
<comment type="caution">
    <text evidence="8">The sequence shown here is derived from an EMBL/GenBank/DDBJ whole genome shotgun (WGS) entry which is preliminary data.</text>
</comment>
<name>A0A1Y2A318_9PLEO</name>
<comment type="function">
    <text evidence="1">Highly specific phosphatase involved in the metabolism of ADP-ribose 1''-phosphate (Appr1p) which is produced as a consequence of tRNA splicing.</text>
</comment>
<evidence type="ECO:0000256" key="1">
    <source>
        <dbReference type="ARBA" id="ARBA00002432"/>
    </source>
</evidence>
<keyword evidence="5" id="KW-0904">Protein phosphatase</keyword>
<proteinExistence type="inferred from homology"/>
<dbReference type="EMBL" id="MCFA01000015">
    <property type="protein sequence ID" value="ORY16902.1"/>
    <property type="molecule type" value="Genomic_DNA"/>
</dbReference>
<accession>A0A1Y2A318</accession>
<evidence type="ECO:0000313" key="8">
    <source>
        <dbReference type="EMBL" id="ORY16902.1"/>
    </source>
</evidence>
<dbReference type="InterPro" id="IPR043472">
    <property type="entry name" value="Macro_dom-like"/>
</dbReference>
<dbReference type="EC" id="3.1.3.84" evidence="3"/>
<dbReference type="InterPro" id="IPR002589">
    <property type="entry name" value="Macro_dom"/>
</dbReference>
<dbReference type="Pfam" id="PF01661">
    <property type="entry name" value="Macro"/>
    <property type="match status" value="1"/>
</dbReference>
<dbReference type="GO" id="GO:0004721">
    <property type="term" value="F:phosphoprotein phosphatase activity"/>
    <property type="evidence" value="ECO:0007669"/>
    <property type="project" value="UniProtKB-KW"/>
</dbReference>
<comment type="catalytic activity">
    <reaction evidence="6">
        <text>ADP-alpha-D-ribose 1''-phosphate + H2O = ADP-D-ribose + phosphate</text>
        <dbReference type="Rhea" id="RHEA:25029"/>
        <dbReference type="ChEBI" id="CHEBI:15377"/>
        <dbReference type="ChEBI" id="CHEBI:43474"/>
        <dbReference type="ChEBI" id="CHEBI:57967"/>
        <dbReference type="ChEBI" id="CHEBI:58753"/>
        <dbReference type="EC" id="3.1.3.84"/>
    </reaction>
</comment>
<evidence type="ECO:0000256" key="5">
    <source>
        <dbReference type="ARBA" id="ARBA00022912"/>
    </source>
</evidence>
<dbReference type="Proteomes" id="UP000193144">
    <property type="component" value="Unassembled WGS sequence"/>
</dbReference>
<comment type="similarity">
    <text evidence="2">Belongs to the POA1 family.</text>
</comment>
<feature type="domain" description="Macro" evidence="7">
    <location>
        <begin position="1"/>
        <end position="173"/>
    </location>
</feature>
<dbReference type="AlphaFoldDB" id="A0A1Y2A318"/>
<dbReference type="OrthoDB" id="2155246at2759"/>
<dbReference type="SUPFAM" id="SSF52949">
    <property type="entry name" value="Macro domain-like"/>
    <property type="match status" value="1"/>
</dbReference>
<keyword evidence="5" id="KW-0378">Hydrolase</keyword>